<comment type="caution">
    <text evidence="2">The sequence shown here is derived from an EMBL/GenBank/DDBJ whole genome shotgun (WGS) entry which is preliminary data.</text>
</comment>
<dbReference type="AlphaFoldDB" id="A0A4C1W171"/>
<reference evidence="2 3" key="1">
    <citation type="journal article" date="2019" name="Commun. Biol.">
        <title>The bagworm genome reveals a unique fibroin gene that provides high tensile strength.</title>
        <authorList>
            <person name="Kono N."/>
            <person name="Nakamura H."/>
            <person name="Ohtoshi R."/>
            <person name="Tomita M."/>
            <person name="Numata K."/>
            <person name="Arakawa K."/>
        </authorList>
    </citation>
    <scope>NUCLEOTIDE SEQUENCE [LARGE SCALE GENOMIC DNA]</scope>
</reference>
<dbReference type="Proteomes" id="UP000299102">
    <property type="component" value="Unassembled WGS sequence"/>
</dbReference>
<evidence type="ECO:0000313" key="3">
    <source>
        <dbReference type="Proteomes" id="UP000299102"/>
    </source>
</evidence>
<name>A0A4C1W171_EUMVA</name>
<proteinExistence type="predicted"/>
<feature type="compositionally biased region" description="Basic residues" evidence="1">
    <location>
        <begin position="27"/>
        <end position="40"/>
    </location>
</feature>
<sequence>METEHRAVTELVTKEKDTPSHQTTHGTRNRRSGPLRSRTRFWSRQFKQAASLDDDPRSGRPVWRQLIKTGQEHVGPCSLRGSVAVITKKCTTNEKNTLLHCLHVSRTE</sequence>
<feature type="compositionally biased region" description="Basic and acidic residues" evidence="1">
    <location>
        <begin position="1"/>
        <end position="19"/>
    </location>
</feature>
<protein>
    <submittedName>
        <fullName evidence="2">Uncharacterized protein</fullName>
    </submittedName>
</protein>
<feature type="region of interest" description="Disordered" evidence="1">
    <location>
        <begin position="1"/>
        <end position="40"/>
    </location>
</feature>
<evidence type="ECO:0000256" key="1">
    <source>
        <dbReference type="SAM" id="MobiDB-lite"/>
    </source>
</evidence>
<accession>A0A4C1W171</accession>
<dbReference type="EMBL" id="BGZK01000458">
    <property type="protein sequence ID" value="GBP44803.1"/>
    <property type="molecule type" value="Genomic_DNA"/>
</dbReference>
<keyword evidence="3" id="KW-1185">Reference proteome</keyword>
<gene>
    <name evidence="2" type="ORF">EVAR_86619_1</name>
</gene>
<evidence type="ECO:0000313" key="2">
    <source>
        <dbReference type="EMBL" id="GBP44803.1"/>
    </source>
</evidence>
<organism evidence="2 3">
    <name type="scientific">Eumeta variegata</name>
    <name type="common">Bagworm moth</name>
    <name type="synonym">Eumeta japonica</name>
    <dbReference type="NCBI Taxonomy" id="151549"/>
    <lineage>
        <taxon>Eukaryota</taxon>
        <taxon>Metazoa</taxon>
        <taxon>Ecdysozoa</taxon>
        <taxon>Arthropoda</taxon>
        <taxon>Hexapoda</taxon>
        <taxon>Insecta</taxon>
        <taxon>Pterygota</taxon>
        <taxon>Neoptera</taxon>
        <taxon>Endopterygota</taxon>
        <taxon>Lepidoptera</taxon>
        <taxon>Glossata</taxon>
        <taxon>Ditrysia</taxon>
        <taxon>Tineoidea</taxon>
        <taxon>Psychidae</taxon>
        <taxon>Oiketicinae</taxon>
        <taxon>Eumeta</taxon>
    </lineage>
</organism>